<dbReference type="Proteomes" id="UP000015105">
    <property type="component" value="Chromosome 2D"/>
</dbReference>
<name>A0A453CTR8_AEGTS</name>
<dbReference type="AlphaFoldDB" id="A0A453CTR8"/>
<reference evidence="3" key="1">
    <citation type="journal article" date="2014" name="Science">
        <title>Ancient hybridizations among the ancestral genomes of bread wheat.</title>
        <authorList>
            <consortium name="International Wheat Genome Sequencing Consortium,"/>
            <person name="Marcussen T."/>
            <person name="Sandve S.R."/>
            <person name="Heier L."/>
            <person name="Spannagl M."/>
            <person name="Pfeifer M."/>
            <person name="Jakobsen K.S."/>
            <person name="Wulff B.B."/>
            <person name="Steuernagel B."/>
            <person name="Mayer K.F."/>
            <person name="Olsen O.A."/>
        </authorList>
    </citation>
    <scope>NUCLEOTIDE SEQUENCE [LARGE SCALE GENOMIC DNA]</scope>
    <source>
        <strain evidence="3">cv. AL8/78</strain>
    </source>
</reference>
<keyword evidence="3" id="KW-1185">Reference proteome</keyword>
<feature type="region of interest" description="Disordered" evidence="1">
    <location>
        <begin position="19"/>
        <end position="43"/>
    </location>
</feature>
<accession>A0A453CTR8</accession>
<sequence length="115" mass="12380">LLPGAMAAAALATPTGLLKLPPSYEPPSSPSFGTTYGRHSRRRPRLCRRGAPLLAVAAGEVSYTEPEEALLEALVGVQGRGRAVAPRQLQARNQPTWLQTAVRAWARAMCLLKCY</sequence>
<protein>
    <submittedName>
        <fullName evidence="2">Uncharacterized protein</fullName>
    </submittedName>
</protein>
<reference evidence="3" key="2">
    <citation type="journal article" date="2017" name="Nat. Plants">
        <title>The Aegilops tauschii genome reveals multiple impacts of transposons.</title>
        <authorList>
            <person name="Zhao G."/>
            <person name="Zou C."/>
            <person name="Li K."/>
            <person name="Wang K."/>
            <person name="Li T."/>
            <person name="Gao L."/>
            <person name="Zhang X."/>
            <person name="Wang H."/>
            <person name="Yang Z."/>
            <person name="Liu X."/>
            <person name="Jiang W."/>
            <person name="Mao L."/>
            <person name="Kong X."/>
            <person name="Jiao Y."/>
            <person name="Jia J."/>
        </authorList>
    </citation>
    <scope>NUCLEOTIDE SEQUENCE [LARGE SCALE GENOMIC DNA]</scope>
    <source>
        <strain evidence="3">cv. AL8/78</strain>
    </source>
</reference>
<proteinExistence type="predicted"/>
<dbReference type="Gramene" id="AET2Gv20960000.19">
    <property type="protein sequence ID" value="AET2Gv20960000.19"/>
    <property type="gene ID" value="AET2Gv20960000"/>
</dbReference>
<reference evidence="2" key="5">
    <citation type="journal article" date="2021" name="G3 (Bethesda)">
        <title>Aegilops tauschii genome assembly Aet v5.0 features greater sequence contiguity and improved annotation.</title>
        <authorList>
            <person name="Wang L."/>
            <person name="Zhu T."/>
            <person name="Rodriguez J.C."/>
            <person name="Deal K.R."/>
            <person name="Dubcovsky J."/>
            <person name="McGuire P.E."/>
            <person name="Lux T."/>
            <person name="Spannagl M."/>
            <person name="Mayer K.F.X."/>
            <person name="Baldrich P."/>
            <person name="Meyers B.C."/>
            <person name="Huo N."/>
            <person name="Gu Y.Q."/>
            <person name="Zhou H."/>
            <person name="Devos K.M."/>
            <person name="Bennetzen J.L."/>
            <person name="Unver T."/>
            <person name="Budak H."/>
            <person name="Gulick P.J."/>
            <person name="Galiba G."/>
            <person name="Kalapos B."/>
            <person name="Nelson D.R."/>
            <person name="Li P."/>
            <person name="You F.M."/>
            <person name="Luo M.C."/>
            <person name="Dvorak J."/>
        </authorList>
    </citation>
    <scope>NUCLEOTIDE SEQUENCE [LARGE SCALE GENOMIC DNA]</scope>
    <source>
        <strain evidence="2">cv. AL8/78</strain>
    </source>
</reference>
<evidence type="ECO:0000313" key="3">
    <source>
        <dbReference type="Proteomes" id="UP000015105"/>
    </source>
</evidence>
<organism evidence="2 3">
    <name type="scientific">Aegilops tauschii subsp. strangulata</name>
    <name type="common">Goatgrass</name>
    <dbReference type="NCBI Taxonomy" id="200361"/>
    <lineage>
        <taxon>Eukaryota</taxon>
        <taxon>Viridiplantae</taxon>
        <taxon>Streptophyta</taxon>
        <taxon>Embryophyta</taxon>
        <taxon>Tracheophyta</taxon>
        <taxon>Spermatophyta</taxon>
        <taxon>Magnoliopsida</taxon>
        <taxon>Liliopsida</taxon>
        <taxon>Poales</taxon>
        <taxon>Poaceae</taxon>
        <taxon>BOP clade</taxon>
        <taxon>Pooideae</taxon>
        <taxon>Triticodae</taxon>
        <taxon>Triticeae</taxon>
        <taxon>Triticinae</taxon>
        <taxon>Aegilops</taxon>
    </lineage>
</organism>
<dbReference type="EnsemblPlants" id="AET2Gv20960000.19">
    <property type="protein sequence ID" value="AET2Gv20960000.19"/>
    <property type="gene ID" value="AET2Gv20960000"/>
</dbReference>
<reference evidence="2" key="3">
    <citation type="journal article" date="2017" name="Nature">
        <title>Genome sequence of the progenitor of the wheat D genome Aegilops tauschii.</title>
        <authorList>
            <person name="Luo M.C."/>
            <person name="Gu Y.Q."/>
            <person name="Puiu D."/>
            <person name="Wang H."/>
            <person name="Twardziok S.O."/>
            <person name="Deal K.R."/>
            <person name="Huo N."/>
            <person name="Zhu T."/>
            <person name="Wang L."/>
            <person name="Wang Y."/>
            <person name="McGuire P.E."/>
            <person name="Liu S."/>
            <person name="Long H."/>
            <person name="Ramasamy R.K."/>
            <person name="Rodriguez J.C."/>
            <person name="Van S.L."/>
            <person name="Yuan L."/>
            <person name="Wang Z."/>
            <person name="Xia Z."/>
            <person name="Xiao L."/>
            <person name="Anderson O.D."/>
            <person name="Ouyang S."/>
            <person name="Liang Y."/>
            <person name="Zimin A.V."/>
            <person name="Pertea G."/>
            <person name="Qi P."/>
            <person name="Bennetzen J.L."/>
            <person name="Dai X."/>
            <person name="Dawson M.W."/>
            <person name="Muller H.G."/>
            <person name="Kugler K."/>
            <person name="Rivarola-Duarte L."/>
            <person name="Spannagl M."/>
            <person name="Mayer K.F.X."/>
            <person name="Lu F.H."/>
            <person name="Bevan M.W."/>
            <person name="Leroy P."/>
            <person name="Li P."/>
            <person name="You F.M."/>
            <person name="Sun Q."/>
            <person name="Liu Z."/>
            <person name="Lyons E."/>
            <person name="Wicker T."/>
            <person name="Salzberg S.L."/>
            <person name="Devos K.M."/>
            <person name="Dvorak J."/>
        </authorList>
    </citation>
    <scope>NUCLEOTIDE SEQUENCE [LARGE SCALE GENOMIC DNA]</scope>
    <source>
        <strain evidence="2">cv. AL8/78</strain>
    </source>
</reference>
<evidence type="ECO:0000313" key="2">
    <source>
        <dbReference type="EnsemblPlants" id="AET2Gv20960000.19"/>
    </source>
</evidence>
<evidence type="ECO:0000256" key="1">
    <source>
        <dbReference type="SAM" id="MobiDB-lite"/>
    </source>
</evidence>
<reference evidence="2" key="4">
    <citation type="submission" date="2019-03" db="UniProtKB">
        <authorList>
            <consortium name="EnsemblPlants"/>
        </authorList>
    </citation>
    <scope>IDENTIFICATION</scope>
</reference>